<evidence type="ECO:0000256" key="1">
    <source>
        <dbReference type="SAM" id="MobiDB-lite"/>
    </source>
</evidence>
<evidence type="ECO:0000313" key="3">
    <source>
        <dbReference type="Proteomes" id="UP001319874"/>
    </source>
</evidence>
<reference evidence="2 3" key="1">
    <citation type="journal article" date="2022" name="Front. Microbiol.">
        <title>Identification and characterization of a novel class of self-sufficient cytochrome P450 hydroxylase involved in cyclohexanecarboxylate degradation in Paraburkholderia terrae strain KU-64.</title>
        <authorList>
            <person name="Yamamoto T."/>
            <person name="Hasegawa Y."/>
            <person name="Iwaki H."/>
        </authorList>
    </citation>
    <scope>NUCLEOTIDE SEQUENCE [LARGE SCALE GENOMIC DNA]</scope>
    <source>
        <strain evidence="2 3">KU-64</strain>
    </source>
</reference>
<dbReference type="EMBL" id="AP024955">
    <property type="protein sequence ID" value="BCZ78152.1"/>
    <property type="molecule type" value="Genomic_DNA"/>
</dbReference>
<feature type="region of interest" description="Disordered" evidence="1">
    <location>
        <begin position="1"/>
        <end position="68"/>
    </location>
</feature>
<evidence type="ECO:0000313" key="2">
    <source>
        <dbReference type="EMBL" id="BCZ78152.1"/>
    </source>
</evidence>
<organism evidence="2 3">
    <name type="scientific">Paraburkholderia terrae</name>
    <dbReference type="NCBI Taxonomy" id="311230"/>
    <lineage>
        <taxon>Bacteria</taxon>
        <taxon>Pseudomonadati</taxon>
        <taxon>Pseudomonadota</taxon>
        <taxon>Betaproteobacteria</taxon>
        <taxon>Burkholderiales</taxon>
        <taxon>Burkholderiaceae</taxon>
        <taxon>Paraburkholderia</taxon>
    </lineage>
</organism>
<sequence>MKQAKQIADASEKARTTKPAVPRSQTADTSEKQNKENQTNRPKGKSKAYIQCAADAAAAESPPPARSGFVTQINAISATKIPAET</sequence>
<dbReference type="Proteomes" id="UP001319874">
    <property type="component" value="Chromosome 1"/>
</dbReference>
<proteinExistence type="predicted"/>
<accession>A0ABM7TGX0</accession>
<name>A0ABM7TGX0_9BURK</name>
<keyword evidence="3" id="KW-1185">Reference proteome</keyword>
<protein>
    <submittedName>
        <fullName evidence="2">Uncharacterized protein</fullName>
    </submittedName>
</protein>
<gene>
    <name evidence="2" type="ORF">PTKU64_18270</name>
</gene>